<keyword evidence="1" id="KW-0812">Transmembrane</keyword>
<keyword evidence="1" id="KW-0472">Membrane</keyword>
<dbReference type="AlphaFoldDB" id="A0A8X6M164"/>
<dbReference type="OrthoDB" id="6429842at2759"/>
<evidence type="ECO:0000313" key="3">
    <source>
        <dbReference type="Proteomes" id="UP000887116"/>
    </source>
</evidence>
<sequence length="674" mass="77530">MDIAQPVSEVEPVLEDNPADHVKLEDNPADHVKLDPANHVKLDPTALEGDDAVMVDNYEEPENDEKEEFYPNKTYARKMLNLDKYAVNHVGDQIYNPLSKQYATYLVEKDGVTHKVQFLPRNANGSFNFIKDIDGMILYPFNLTVNFPISPQNQKGEYMYFRINNVDHYPRYANGTPIYVKNKEGREVPPFNEQNVPFYAKDASGKECYPKIPMGMNIIFGINVPEASPSKRLDKIMPTPSYPKDSLGNESYLKNEKGDEYYFTQRKPVFAVKEGRHFYAKDKDQNEFYPVINNREVAIGCFFSKIYAKNASGKEKYPHDAEGNEVILPKLGTLSWNYAKDEDGNAFYPKDKTGEEIVYGDYIYYKDGSFKYPLNRDGMPKHETDETTNNEVYVIQMDGSINWGVDKEGNQRYAKKEKGDEYYPANGEFACDHSGSPQYAHTRDGKVIFPLDAERNESYLKDDGESHAIYMSDVLLDRYAKTRNGEEIYPIQVTHQTARRYKEVILNEKYATTDLQEAKYPLDEYGNEYTLEIPIQIAGKEKIYFPRGYPITNDNWVIVPEVDGKEFIPDQLLPKVQATNIIGKLYREGKNYRDYETNVKSTHLSRAARQKYNIFPNVLGASNPPPLNNLVNPPPIPPNKQLPKVSQQLNWSLIGIFLMGFIYFLCQFFFKATK</sequence>
<evidence type="ECO:0000256" key="1">
    <source>
        <dbReference type="SAM" id="Phobius"/>
    </source>
</evidence>
<reference evidence="2" key="1">
    <citation type="submission" date="2020-07" db="EMBL/GenBank/DDBJ databases">
        <title>Multicomponent nature underlies the extraordinary mechanical properties of spider dragline silk.</title>
        <authorList>
            <person name="Kono N."/>
            <person name="Nakamura H."/>
            <person name="Mori M."/>
            <person name="Yoshida Y."/>
            <person name="Ohtoshi R."/>
            <person name="Malay A.D."/>
            <person name="Moran D.A.P."/>
            <person name="Tomita M."/>
            <person name="Numata K."/>
            <person name="Arakawa K."/>
        </authorList>
    </citation>
    <scope>NUCLEOTIDE SEQUENCE</scope>
</reference>
<keyword evidence="1" id="KW-1133">Transmembrane helix</keyword>
<dbReference type="Proteomes" id="UP000887116">
    <property type="component" value="Unassembled WGS sequence"/>
</dbReference>
<accession>A0A8X6M164</accession>
<proteinExistence type="predicted"/>
<organism evidence="2 3">
    <name type="scientific">Trichonephila clavata</name>
    <name type="common">Joro spider</name>
    <name type="synonym">Nephila clavata</name>
    <dbReference type="NCBI Taxonomy" id="2740835"/>
    <lineage>
        <taxon>Eukaryota</taxon>
        <taxon>Metazoa</taxon>
        <taxon>Ecdysozoa</taxon>
        <taxon>Arthropoda</taxon>
        <taxon>Chelicerata</taxon>
        <taxon>Arachnida</taxon>
        <taxon>Araneae</taxon>
        <taxon>Araneomorphae</taxon>
        <taxon>Entelegynae</taxon>
        <taxon>Araneoidea</taxon>
        <taxon>Nephilidae</taxon>
        <taxon>Trichonephila</taxon>
    </lineage>
</organism>
<gene>
    <name evidence="2" type="primary">AVEN_275377_1</name>
    <name evidence="2" type="ORF">TNCT_341171</name>
</gene>
<keyword evidence="3" id="KW-1185">Reference proteome</keyword>
<feature type="transmembrane region" description="Helical" evidence="1">
    <location>
        <begin position="649"/>
        <end position="670"/>
    </location>
</feature>
<dbReference type="EMBL" id="BMAO01039166">
    <property type="protein sequence ID" value="GFR29470.1"/>
    <property type="molecule type" value="Genomic_DNA"/>
</dbReference>
<comment type="caution">
    <text evidence="2">The sequence shown here is derived from an EMBL/GenBank/DDBJ whole genome shotgun (WGS) entry which is preliminary data.</text>
</comment>
<protein>
    <submittedName>
        <fullName evidence="2">Uncharacterized protein</fullName>
    </submittedName>
</protein>
<evidence type="ECO:0000313" key="2">
    <source>
        <dbReference type="EMBL" id="GFR29470.1"/>
    </source>
</evidence>
<name>A0A8X6M164_TRICU</name>